<gene>
    <name evidence="2" type="ORF">SDC9_98696</name>
</gene>
<reference evidence="2" key="1">
    <citation type="submission" date="2019-08" db="EMBL/GenBank/DDBJ databases">
        <authorList>
            <person name="Kucharzyk K."/>
            <person name="Murdoch R.W."/>
            <person name="Higgins S."/>
            <person name="Loffler F."/>
        </authorList>
    </citation>
    <scope>NUCLEOTIDE SEQUENCE</scope>
</reference>
<dbReference type="InterPro" id="IPR052935">
    <property type="entry name" value="Mg2+_PAP"/>
</dbReference>
<evidence type="ECO:0000313" key="2">
    <source>
        <dbReference type="EMBL" id="MPM51943.1"/>
    </source>
</evidence>
<proteinExistence type="predicted"/>
<sequence>MLLTDWGPTSTGWFRSGREHKEREVRQLAADFPHIRWVLVGDDGQHDPAIYGRFSREFPEHVRAVAIRQLTPAEQVLAHGTLDSLESAQMDRAHSVPWVTGQDGWEIHVKLDAALSGDDPAARRTDTP</sequence>
<organism evidence="2">
    <name type="scientific">bioreactor metagenome</name>
    <dbReference type="NCBI Taxonomy" id="1076179"/>
    <lineage>
        <taxon>unclassified sequences</taxon>
        <taxon>metagenomes</taxon>
        <taxon>ecological metagenomes</taxon>
    </lineage>
</organism>
<name>A0A645AM94_9ZZZZ</name>
<dbReference type="AlphaFoldDB" id="A0A645AM94"/>
<dbReference type="PANTHER" id="PTHR28208">
    <property type="entry name" value="PHOSPHATIDATE PHOSPHATASE APP1"/>
    <property type="match status" value="1"/>
</dbReference>
<dbReference type="PANTHER" id="PTHR28208:SF3">
    <property type="entry name" value="PHOSPHATIDATE PHOSPHATASE APP1"/>
    <property type="match status" value="1"/>
</dbReference>
<comment type="caution">
    <text evidence="2">The sequence shown here is derived from an EMBL/GenBank/DDBJ whole genome shotgun (WGS) entry which is preliminary data.</text>
</comment>
<evidence type="ECO:0000259" key="1">
    <source>
        <dbReference type="Pfam" id="PF09949"/>
    </source>
</evidence>
<dbReference type="Pfam" id="PF09949">
    <property type="entry name" value="APP1_cat"/>
    <property type="match status" value="1"/>
</dbReference>
<protein>
    <recommendedName>
        <fullName evidence="1">Phosphatidate phosphatase APP1 catalytic domain-containing protein</fullName>
    </recommendedName>
</protein>
<dbReference type="EMBL" id="VSSQ01013643">
    <property type="protein sequence ID" value="MPM51943.1"/>
    <property type="molecule type" value="Genomic_DNA"/>
</dbReference>
<accession>A0A645AM94</accession>
<feature type="domain" description="Phosphatidate phosphatase APP1 catalytic" evidence="1">
    <location>
        <begin position="1"/>
        <end position="69"/>
    </location>
</feature>
<dbReference type="InterPro" id="IPR019236">
    <property type="entry name" value="APP1_cat"/>
</dbReference>
<dbReference type="GO" id="GO:0008195">
    <property type="term" value="F:phosphatidate phosphatase activity"/>
    <property type="evidence" value="ECO:0007669"/>
    <property type="project" value="InterPro"/>
</dbReference>